<proteinExistence type="predicted"/>
<gene>
    <name evidence="2" type="primary">ybbN</name>
    <name evidence="2" type="ORF">XBP1_2170023</name>
</gene>
<dbReference type="CDD" id="cd02956">
    <property type="entry name" value="ybbN"/>
    <property type="match status" value="1"/>
</dbReference>
<dbReference type="Gene3D" id="1.25.40.10">
    <property type="entry name" value="Tetratricopeptide repeat domain"/>
    <property type="match status" value="2"/>
</dbReference>
<dbReference type="Pfam" id="PF00085">
    <property type="entry name" value="Thioredoxin"/>
    <property type="match status" value="1"/>
</dbReference>
<dbReference type="GO" id="GO:0005737">
    <property type="term" value="C:cytoplasm"/>
    <property type="evidence" value="ECO:0007669"/>
    <property type="project" value="TreeGrafter"/>
</dbReference>
<dbReference type="InterPro" id="IPR011990">
    <property type="entry name" value="TPR-like_helical_dom_sf"/>
</dbReference>
<dbReference type="GO" id="GO:0015035">
    <property type="term" value="F:protein-disulfide reductase activity"/>
    <property type="evidence" value="ECO:0007669"/>
    <property type="project" value="TreeGrafter"/>
</dbReference>
<evidence type="ECO:0000259" key="1">
    <source>
        <dbReference type="PROSITE" id="PS51352"/>
    </source>
</evidence>
<dbReference type="HOGENOM" id="CLU_046120_1_0_6"/>
<dbReference type="GO" id="GO:0016740">
    <property type="term" value="F:transferase activity"/>
    <property type="evidence" value="ECO:0007669"/>
    <property type="project" value="UniProtKB-KW"/>
</dbReference>
<evidence type="ECO:0000313" key="3">
    <source>
        <dbReference type="Proteomes" id="UP000028511"/>
    </source>
</evidence>
<evidence type="ECO:0000313" key="2">
    <source>
        <dbReference type="EMBL" id="CDG96558.1"/>
    </source>
</evidence>
<accession>A0A077NDY1</accession>
<organism evidence="2 3">
    <name type="scientific">Xenorhabdus bovienii str. puntauvense</name>
    <dbReference type="NCBI Taxonomy" id="1398201"/>
    <lineage>
        <taxon>Bacteria</taxon>
        <taxon>Pseudomonadati</taxon>
        <taxon>Pseudomonadota</taxon>
        <taxon>Gammaproteobacteria</taxon>
        <taxon>Enterobacterales</taxon>
        <taxon>Morganellaceae</taxon>
        <taxon>Xenorhabdus</taxon>
    </lineage>
</organism>
<dbReference type="AlphaFoldDB" id="A0A077NDY1"/>
<reference evidence="2" key="1">
    <citation type="submission" date="2013-07" db="EMBL/GenBank/DDBJ databases">
        <title>Sub-species coevolution in mutualistic symbiosis.</title>
        <authorList>
            <person name="Murfin K."/>
            <person name="Klassen J."/>
            <person name="Lee M."/>
            <person name="Forst S."/>
            <person name="Stock P."/>
            <person name="Goodrich-Blair H."/>
        </authorList>
    </citation>
    <scope>NUCLEOTIDE SEQUENCE [LARGE SCALE GENOMIC DNA]</scope>
    <source>
        <strain evidence="2">Puntauvense</strain>
    </source>
</reference>
<dbReference type="SUPFAM" id="SSF48452">
    <property type="entry name" value="TPR-like"/>
    <property type="match status" value="1"/>
</dbReference>
<sequence>MESITNTNNHTDHIIHINESNIAPMIQHSLTQLVVFYFWSPQNLHCHELEETLDKLAHEYAGQFALAKVDCDQLPNIAAQFGVRTAPTVIFVQEARPVHGFEGIQTDETIRKMFSQFLTQQKKSLLEQANERLAEGKNQEALSLLKEAHQTEPKEIEITLLLAQVYISLNHLEDAQNILDTLPLEEQDQRYNDLLAILESQKQAANSPEIQQLQQALEIQPENAELAVQLATKLHEVGRNEEALELLFNFLKKDLSAADGAVKKTLMDIISALETGDTLASKYRRHVYSLLY</sequence>
<dbReference type="EMBL" id="CBSW010000132">
    <property type="protein sequence ID" value="CDG96558.1"/>
    <property type="molecule type" value="Genomic_DNA"/>
</dbReference>
<dbReference type="GO" id="GO:0006950">
    <property type="term" value="P:response to stress"/>
    <property type="evidence" value="ECO:0007669"/>
    <property type="project" value="UniProtKB-ARBA"/>
</dbReference>
<keyword evidence="2" id="KW-0808">Transferase</keyword>
<dbReference type="PROSITE" id="PS51352">
    <property type="entry name" value="THIOREDOXIN_2"/>
    <property type="match status" value="1"/>
</dbReference>
<dbReference type="SUPFAM" id="SSF52833">
    <property type="entry name" value="Thioredoxin-like"/>
    <property type="match status" value="1"/>
</dbReference>
<name>A0A077NDY1_XENBV</name>
<protein>
    <submittedName>
        <fullName evidence="2">Putative thioredoxin protein with protein prenylyltransferase</fullName>
    </submittedName>
</protein>
<dbReference type="InterPro" id="IPR013766">
    <property type="entry name" value="Thioredoxin_domain"/>
</dbReference>
<comment type="caution">
    <text evidence="2">The sequence shown here is derived from an EMBL/GenBank/DDBJ whole genome shotgun (WGS) entry which is preliminary data.</text>
</comment>
<dbReference type="InterPro" id="IPR036249">
    <property type="entry name" value="Thioredoxin-like_sf"/>
</dbReference>
<dbReference type="PANTHER" id="PTHR45663">
    <property type="entry name" value="GEO12009P1"/>
    <property type="match status" value="1"/>
</dbReference>
<feature type="domain" description="Thioredoxin" evidence="1">
    <location>
        <begin position="1"/>
        <end position="119"/>
    </location>
</feature>
<dbReference type="PANTHER" id="PTHR45663:SF11">
    <property type="entry name" value="GEO12009P1"/>
    <property type="match status" value="1"/>
</dbReference>
<dbReference type="Proteomes" id="UP000028511">
    <property type="component" value="Unassembled WGS sequence"/>
</dbReference>
<dbReference type="Pfam" id="PF14559">
    <property type="entry name" value="TPR_19"/>
    <property type="match status" value="1"/>
</dbReference>
<dbReference type="RefSeq" id="WP_038216767.1">
    <property type="nucleotide sequence ID" value="NZ_CAWLWN010000188.1"/>
</dbReference>
<dbReference type="Gene3D" id="3.40.30.10">
    <property type="entry name" value="Glutaredoxin"/>
    <property type="match status" value="1"/>
</dbReference>
<dbReference type="Pfam" id="PF14561">
    <property type="entry name" value="TPR_20"/>
    <property type="match status" value="1"/>
</dbReference>